<proteinExistence type="predicted"/>
<dbReference type="EMBL" id="RKHO01000001">
    <property type="protein sequence ID" value="ROR90520.1"/>
    <property type="molecule type" value="Genomic_DNA"/>
</dbReference>
<comment type="caution">
    <text evidence="1">The sequence shown here is derived from an EMBL/GenBank/DDBJ whole genome shotgun (WGS) entry which is preliminary data.</text>
</comment>
<dbReference type="RefSeq" id="WP_123389659.1">
    <property type="nucleotide sequence ID" value="NZ_RKHO01000001.1"/>
</dbReference>
<keyword evidence="2" id="KW-1185">Reference proteome</keyword>
<reference evidence="1 2" key="1">
    <citation type="submission" date="2018-11" db="EMBL/GenBank/DDBJ databases">
        <title>Sequencing the genomes of 1000 actinobacteria strains.</title>
        <authorList>
            <person name="Klenk H.-P."/>
        </authorList>
    </citation>
    <scope>NUCLEOTIDE SEQUENCE [LARGE SCALE GENOMIC DNA]</scope>
    <source>
        <strain evidence="1 2">DSM 12652</strain>
    </source>
</reference>
<organism evidence="1 2">
    <name type="scientific">Nocardioides aurantiacus</name>
    <dbReference type="NCBI Taxonomy" id="86796"/>
    <lineage>
        <taxon>Bacteria</taxon>
        <taxon>Bacillati</taxon>
        <taxon>Actinomycetota</taxon>
        <taxon>Actinomycetes</taxon>
        <taxon>Propionibacteriales</taxon>
        <taxon>Nocardioidaceae</taxon>
        <taxon>Nocardioides</taxon>
    </lineage>
</organism>
<dbReference type="Proteomes" id="UP000281738">
    <property type="component" value="Unassembled WGS sequence"/>
</dbReference>
<accession>A0A3N2CSL0</accession>
<gene>
    <name evidence="1" type="ORF">EDD33_1360</name>
</gene>
<dbReference type="OrthoDB" id="4243321at2"/>
<evidence type="ECO:0008006" key="3">
    <source>
        <dbReference type="Google" id="ProtNLM"/>
    </source>
</evidence>
<evidence type="ECO:0000313" key="2">
    <source>
        <dbReference type="Proteomes" id="UP000281738"/>
    </source>
</evidence>
<evidence type="ECO:0000313" key="1">
    <source>
        <dbReference type="EMBL" id="ROR90520.1"/>
    </source>
</evidence>
<name>A0A3N2CSL0_9ACTN</name>
<sequence length="67" mass="7216">MSARAVPFHCPYCGEEDLRPHEAEDGTSPHGSWECHSCLRAFKVSMIGQLRRPASATSSSTTAGGPR</sequence>
<dbReference type="AlphaFoldDB" id="A0A3N2CSL0"/>
<protein>
    <recommendedName>
        <fullName evidence="3">Insertion element protein</fullName>
    </recommendedName>
</protein>